<organism evidence="6 7">
    <name type="scientific">Hermetia illucens</name>
    <name type="common">Black soldier fly</name>
    <dbReference type="NCBI Taxonomy" id="343691"/>
    <lineage>
        <taxon>Eukaryota</taxon>
        <taxon>Metazoa</taxon>
        <taxon>Ecdysozoa</taxon>
        <taxon>Arthropoda</taxon>
        <taxon>Hexapoda</taxon>
        <taxon>Insecta</taxon>
        <taxon>Pterygota</taxon>
        <taxon>Neoptera</taxon>
        <taxon>Endopterygota</taxon>
        <taxon>Diptera</taxon>
        <taxon>Brachycera</taxon>
        <taxon>Stratiomyomorpha</taxon>
        <taxon>Stratiomyidae</taxon>
        <taxon>Hermetiinae</taxon>
        <taxon>Hermetia</taxon>
    </lineage>
</organism>
<dbReference type="OrthoDB" id="2016523at2759"/>
<evidence type="ECO:0000256" key="2">
    <source>
        <dbReference type="ARBA" id="ARBA00022676"/>
    </source>
</evidence>
<keyword evidence="3" id="KW-0808">Transferase</keyword>
<dbReference type="Pfam" id="PF23524">
    <property type="entry name" value="MGAT4A_C"/>
    <property type="match status" value="1"/>
</dbReference>
<dbReference type="Proteomes" id="UP000594454">
    <property type="component" value="Chromosome 5"/>
</dbReference>
<dbReference type="InParanoid" id="A0A7R8V1Y7"/>
<dbReference type="OMA" id="ARDTHCT"/>
<dbReference type="AlphaFoldDB" id="A0A7R8V1Y7"/>
<evidence type="ECO:0000256" key="3">
    <source>
        <dbReference type="ARBA" id="ARBA00022679"/>
    </source>
</evidence>
<feature type="domain" description="MGAT4 conserved region" evidence="4">
    <location>
        <begin position="112"/>
        <end position="387"/>
    </location>
</feature>
<dbReference type="PANTHER" id="PTHR12062">
    <property type="entry name" value="N-ACETYLGLUCOSAMINYLTRANSFERASE VI"/>
    <property type="match status" value="1"/>
</dbReference>
<protein>
    <submittedName>
        <fullName evidence="6">Uncharacterized protein</fullName>
    </submittedName>
</protein>
<evidence type="ECO:0000256" key="1">
    <source>
        <dbReference type="ARBA" id="ARBA00004922"/>
    </source>
</evidence>
<evidence type="ECO:0000313" key="7">
    <source>
        <dbReference type="Proteomes" id="UP000594454"/>
    </source>
</evidence>
<evidence type="ECO:0000259" key="5">
    <source>
        <dbReference type="Pfam" id="PF23524"/>
    </source>
</evidence>
<dbReference type="Pfam" id="PF04666">
    <property type="entry name" value="MGAT4_cons"/>
    <property type="match status" value="1"/>
</dbReference>
<dbReference type="GO" id="GO:0008375">
    <property type="term" value="F:acetylglucosaminyltransferase activity"/>
    <property type="evidence" value="ECO:0007669"/>
    <property type="project" value="TreeGrafter"/>
</dbReference>
<dbReference type="EMBL" id="LR899013">
    <property type="protein sequence ID" value="CAD7091138.1"/>
    <property type="molecule type" value="Genomic_DNA"/>
</dbReference>
<proteinExistence type="predicted"/>
<keyword evidence="7" id="KW-1185">Reference proteome</keyword>
<dbReference type="GO" id="GO:0005783">
    <property type="term" value="C:endoplasmic reticulum"/>
    <property type="evidence" value="ECO:0007669"/>
    <property type="project" value="TreeGrafter"/>
</dbReference>
<evidence type="ECO:0000259" key="4">
    <source>
        <dbReference type="Pfam" id="PF04666"/>
    </source>
</evidence>
<gene>
    <name evidence="6" type="ORF">HERILL_LOCUS13574</name>
</gene>
<name>A0A7R8V1Y7_HERIL</name>
<accession>A0A7R8V1Y7</accession>
<dbReference type="PANTHER" id="PTHR12062:SF9">
    <property type="entry name" value="ALPHA-1,3-MANNOSYL-GLYCOPROTEIN 4-BETA-N-ACETYLGLUCOSAMINYLTRANSFERASE A, ISOFORM A"/>
    <property type="match status" value="1"/>
</dbReference>
<dbReference type="InterPro" id="IPR006759">
    <property type="entry name" value="Glyco_transf_54"/>
</dbReference>
<dbReference type="InterPro" id="IPR056576">
    <property type="entry name" value="MGAT4_A/B/C_C"/>
</dbReference>
<evidence type="ECO:0000313" key="6">
    <source>
        <dbReference type="EMBL" id="CAD7091138.1"/>
    </source>
</evidence>
<dbReference type="GO" id="GO:0005793">
    <property type="term" value="C:endoplasmic reticulum-Golgi intermediate compartment"/>
    <property type="evidence" value="ECO:0007669"/>
    <property type="project" value="TreeGrafter"/>
</dbReference>
<sequence length="536" mass="61922">MKLIRRTFRQRINCVLFSLVLVIVCLLFLSFLRAVRYSLQLRIQAHRKDIYDTQIKISKLTLMGQTIENDITVISNSLRKGLTKEEILEPYRMPNHNAETIIQSSRFEMNLKSPKAYQILPHLSDNPKALYPSLLLSKGRSNVTFAMGVPTIKRSKKSYLKETLQNIISNMNERERQDTVIIVFIGEMKLSEVSSVALEVQEEFSDYISEGLVEIIAPDPSYYPDLNKLRLTLNNKLERVKWRSKQNLDYAYLMTYAYPKAQYYVQLEDDIITLPGFITSMKNAIHHTNVPWYVLDFCELGFIGKLFKSFDLPYLITFFQMFFNDKPVDWLLDHFIDTITCNLEKDPTFCKTNKEKFWIHSKPSLFQHVGKYSSFSGKLQRLKDKYFGNLNGNLNPYATVKSSIRTYGDSDLDKTYNGEGLFWGLPPKAGDQLQFTFKKPVVVKKFLFISENCTLSPNCFSDTSVEVLPQAIKKDFPKLKLRNRTDDGYFIVGGFDSTGVAQGSVDPVMGKIKELRLHVRKAIPHSVMLKEIKIEI</sequence>
<dbReference type="GO" id="GO:0005795">
    <property type="term" value="C:Golgi stack"/>
    <property type="evidence" value="ECO:0007669"/>
    <property type="project" value="TreeGrafter"/>
</dbReference>
<dbReference type="InterPro" id="IPR057279">
    <property type="entry name" value="MGAT4"/>
</dbReference>
<dbReference type="GO" id="GO:0006487">
    <property type="term" value="P:protein N-linked glycosylation"/>
    <property type="evidence" value="ECO:0007669"/>
    <property type="project" value="TreeGrafter"/>
</dbReference>
<feature type="domain" description="MGAT4 A/B/C C-terminal" evidence="5">
    <location>
        <begin position="398"/>
        <end position="531"/>
    </location>
</feature>
<keyword evidence="2" id="KW-0328">Glycosyltransferase</keyword>
<reference evidence="6 7" key="1">
    <citation type="submission" date="2020-11" db="EMBL/GenBank/DDBJ databases">
        <authorList>
            <person name="Wallbank WR R."/>
            <person name="Pardo Diaz C."/>
            <person name="Kozak K."/>
            <person name="Martin S."/>
            <person name="Jiggins C."/>
            <person name="Moest M."/>
            <person name="Warren A I."/>
            <person name="Generalovic N T."/>
            <person name="Byers J.R.P. K."/>
            <person name="Montejo-Kovacevich G."/>
            <person name="Yen C E."/>
        </authorList>
    </citation>
    <scope>NUCLEOTIDE SEQUENCE [LARGE SCALE GENOMIC DNA]</scope>
</reference>
<comment type="pathway">
    <text evidence="1">Protein modification; protein glycosylation.</text>
</comment>